<dbReference type="EMBL" id="JBHLZF010000001">
    <property type="protein sequence ID" value="MFB9896681.1"/>
    <property type="molecule type" value="Genomic_DNA"/>
</dbReference>
<dbReference type="GO" id="GO:0016787">
    <property type="term" value="F:hydrolase activity"/>
    <property type="evidence" value="ECO:0007669"/>
    <property type="project" value="UniProtKB-KW"/>
</dbReference>
<evidence type="ECO:0000256" key="4">
    <source>
        <dbReference type="RuleBase" id="RU361188"/>
    </source>
</evidence>
<evidence type="ECO:0000313" key="8">
    <source>
        <dbReference type="Proteomes" id="UP001589688"/>
    </source>
</evidence>
<dbReference type="RefSeq" id="WP_027952470.1">
    <property type="nucleotide sequence ID" value="NZ_JADU01000019.1"/>
</dbReference>
<feature type="domain" description="Glycosyl hydrolase family 30 TIM-barrel" evidence="6">
    <location>
        <begin position="97"/>
        <end position="249"/>
    </location>
</feature>
<dbReference type="SUPFAM" id="SSF51445">
    <property type="entry name" value="(Trans)glycosidases"/>
    <property type="match status" value="1"/>
</dbReference>
<keyword evidence="3 4" id="KW-0378">Hydrolase</keyword>
<keyword evidence="2 5" id="KW-0732">Signal</keyword>
<dbReference type="Gene3D" id="3.20.20.80">
    <property type="entry name" value="Glycosidases"/>
    <property type="match status" value="1"/>
</dbReference>
<accession>A0ABV5ZH35</accession>
<evidence type="ECO:0000256" key="2">
    <source>
        <dbReference type="ARBA" id="ARBA00022729"/>
    </source>
</evidence>
<comment type="similarity">
    <text evidence="1 4">Belongs to the glycosyl hydrolase 30 family.</text>
</comment>
<evidence type="ECO:0000256" key="1">
    <source>
        <dbReference type="ARBA" id="ARBA00005382"/>
    </source>
</evidence>
<dbReference type="InterPro" id="IPR001139">
    <property type="entry name" value="Glyco_hydro_30"/>
</dbReference>
<comment type="caution">
    <text evidence="7">The sequence shown here is derived from an EMBL/GenBank/DDBJ whole genome shotgun (WGS) entry which is preliminary data.</text>
</comment>
<name>A0ABV5ZH35_9BACT</name>
<feature type="chain" id="PRO_5046555251" evidence="5">
    <location>
        <begin position="22"/>
        <end position="501"/>
    </location>
</feature>
<reference evidence="7 8" key="1">
    <citation type="submission" date="2024-09" db="EMBL/GenBank/DDBJ databases">
        <authorList>
            <person name="Sun Q."/>
            <person name="Mori K."/>
        </authorList>
    </citation>
    <scope>NUCLEOTIDE SEQUENCE [LARGE SCALE GENOMIC DNA]</scope>
    <source>
        <strain evidence="7 8">ATCC 51272</strain>
    </source>
</reference>
<dbReference type="PANTHER" id="PTHR11069">
    <property type="entry name" value="GLUCOSYLCERAMIDASE"/>
    <property type="match status" value="1"/>
</dbReference>
<dbReference type="Pfam" id="PF02055">
    <property type="entry name" value="Glyco_hydro_30"/>
    <property type="match status" value="1"/>
</dbReference>
<dbReference type="Gene3D" id="2.60.40.1180">
    <property type="entry name" value="Golgi alpha-mannosidase II"/>
    <property type="match status" value="1"/>
</dbReference>
<sequence length="501" mass="55655">MKRIQNLLGLLMGMAALPAMAQTVNITVSSDRLHTITGFGAAAMSGPMAPINDVSVIDKLYGPDSEVGLNILRMEVSPNTIGDVTTPWDTPYDWHGFLPAVKRARQYGAIIFAAPWSPPASFKTNNSARGQLADGTIGKLRRDKYKDFFPWLNTFMRYMRNNGAPVDVVSIQNEPDWHPDYSGCYYTPQELDTLVREYGSRFDKSSGVKLMSGEALGYTPNYYAPTLNDPEARQYIDLLGGHTYGHAPFKYMKHAAAMAAPYGIGAWMTEHIVDPRADTDGDSQSDTKVRDLPTWHEQLLFAEDVNETMLAGGSAYVYWYMVSHYSFIGSGETTIQPGNTYGKVLDRGRIMGQFARHLVGATMLDRNSSINKEAQTFESSAFIKGDSLIVNAIDTLPRPLTLNLVLPYKAISGERITSTEGHIGITETLLVEAPTQRFSLPIPARSFSTFIFRIDRSATGISEPVCMPRMVDDAWYNLQGQRVARPQRGIYIHQGHQVVVR</sequence>
<keyword evidence="8" id="KW-1185">Reference proteome</keyword>
<evidence type="ECO:0000256" key="3">
    <source>
        <dbReference type="ARBA" id="ARBA00022801"/>
    </source>
</evidence>
<evidence type="ECO:0000259" key="6">
    <source>
        <dbReference type="Pfam" id="PF02055"/>
    </source>
</evidence>
<evidence type="ECO:0000256" key="5">
    <source>
        <dbReference type="SAM" id="SignalP"/>
    </source>
</evidence>
<dbReference type="InterPro" id="IPR033453">
    <property type="entry name" value="Glyco_hydro_30_TIM-barrel"/>
</dbReference>
<proteinExistence type="inferred from homology"/>
<evidence type="ECO:0000313" key="7">
    <source>
        <dbReference type="EMBL" id="MFB9896681.1"/>
    </source>
</evidence>
<organism evidence="7 8">
    <name type="scientific">Hallella seregens ATCC 51272</name>
    <dbReference type="NCBI Taxonomy" id="1336250"/>
    <lineage>
        <taxon>Bacteria</taxon>
        <taxon>Pseudomonadati</taxon>
        <taxon>Bacteroidota</taxon>
        <taxon>Bacteroidia</taxon>
        <taxon>Bacteroidales</taxon>
        <taxon>Prevotellaceae</taxon>
        <taxon>Hallella</taxon>
    </lineage>
</organism>
<feature type="signal peptide" evidence="5">
    <location>
        <begin position="1"/>
        <end position="21"/>
    </location>
</feature>
<gene>
    <name evidence="7" type="ORF">ACFFK8_02280</name>
</gene>
<dbReference type="InterPro" id="IPR013780">
    <property type="entry name" value="Glyco_hydro_b"/>
</dbReference>
<dbReference type="Proteomes" id="UP001589688">
    <property type="component" value="Unassembled WGS sequence"/>
</dbReference>
<dbReference type="PANTHER" id="PTHR11069:SF38">
    <property type="entry name" value="GLUCURONOXYLANASE XYNC"/>
    <property type="match status" value="1"/>
</dbReference>
<protein>
    <submittedName>
        <fullName evidence="7">Glycoside hydrolase</fullName>
    </submittedName>
</protein>
<keyword evidence="4" id="KW-0326">Glycosidase</keyword>
<dbReference type="InterPro" id="IPR017853">
    <property type="entry name" value="GH"/>
</dbReference>